<evidence type="ECO:0000313" key="5">
    <source>
        <dbReference type="Proteomes" id="UP000719766"/>
    </source>
</evidence>
<dbReference type="GeneID" id="64596910"/>
<keyword evidence="5" id="KW-1185">Reference proteome</keyword>
<dbReference type="PANTHER" id="PTHR47966:SF51">
    <property type="entry name" value="BETA-SITE APP-CLEAVING ENZYME, ISOFORM A-RELATED"/>
    <property type="match status" value="1"/>
</dbReference>
<dbReference type="Gene3D" id="2.40.70.10">
    <property type="entry name" value="Acid Proteases"/>
    <property type="match status" value="2"/>
</dbReference>
<comment type="similarity">
    <text evidence="1">Belongs to the peptidase A1 family.</text>
</comment>
<dbReference type="InterPro" id="IPR001461">
    <property type="entry name" value="Aspartic_peptidase_A1"/>
</dbReference>
<protein>
    <submittedName>
        <fullName evidence="4">Acid protease</fullName>
    </submittedName>
</protein>
<dbReference type="InterPro" id="IPR021109">
    <property type="entry name" value="Peptidase_aspartic_dom_sf"/>
</dbReference>
<evidence type="ECO:0000313" key="4">
    <source>
        <dbReference type="EMBL" id="KAG1792803.1"/>
    </source>
</evidence>
<reference evidence="4" key="1">
    <citation type="journal article" date="2020" name="New Phytol.">
        <title>Comparative genomics reveals dynamic genome evolution in host specialist ectomycorrhizal fungi.</title>
        <authorList>
            <person name="Lofgren L.A."/>
            <person name="Nguyen N.H."/>
            <person name="Vilgalys R."/>
            <person name="Ruytinx J."/>
            <person name="Liao H.L."/>
            <person name="Branco S."/>
            <person name="Kuo A."/>
            <person name="LaButti K."/>
            <person name="Lipzen A."/>
            <person name="Andreopoulos W."/>
            <person name="Pangilinan J."/>
            <person name="Riley R."/>
            <person name="Hundley H."/>
            <person name="Na H."/>
            <person name="Barry K."/>
            <person name="Grigoriev I.V."/>
            <person name="Stajich J.E."/>
            <person name="Kennedy P.G."/>
        </authorList>
    </citation>
    <scope>NUCLEOTIDE SEQUENCE</scope>
    <source>
        <strain evidence="4">S12</strain>
    </source>
</reference>
<evidence type="ECO:0000256" key="2">
    <source>
        <dbReference type="SAM" id="SignalP"/>
    </source>
</evidence>
<dbReference type="GO" id="GO:0004190">
    <property type="term" value="F:aspartic-type endopeptidase activity"/>
    <property type="evidence" value="ECO:0007669"/>
    <property type="project" value="InterPro"/>
</dbReference>
<keyword evidence="4" id="KW-0645">Protease</keyword>
<dbReference type="SUPFAM" id="SSF50630">
    <property type="entry name" value="Acid proteases"/>
    <property type="match status" value="1"/>
</dbReference>
<dbReference type="Proteomes" id="UP000719766">
    <property type="component" value="Unassembled WGS sequence"/>
</dbReference>
<dbReference type="InterPro" id="IPR033121">
    <property type="entry name" value="PEPTIDASE_A1"/>
</dbReference>
<keyword evidence="4" id="KW-0378">Hydrolase</keyword>
<evidence type="ECO:0000259" key="3">
    <source>
        <dbReference type="PROSITE" id="PS51767"/>
    </source>
</evidence>
<dbReference type="OrthoDB" id="660550at2759"/>
<dbReference type="CDD" id="cd05471">
    <property type="entry name" value="pepsin_like"/>
    <property type="match status" value="1"/>
</dbReference>
<dbReference type="EMBL" id="JABBWE010000034">
    <property type="protein sequence ID" value="KAG1792803.1"/>
    <property type="molecule type" value="Genomic_DNA"/>
</dbReference>
<gene>
    <name evidence="4" type="ORF">HD556DRAFT_1378189</name>
</gene>
<feature type="signal peptide" evidence="2">
    <location>
        <begin position="1"/>
        <end position="23"/>
    </location>
</feature>
<proteinExistence type="inferred from homology"/>
<dbReference type="Pfam" id="PF00026">
    <property type="entry name" value="Asp"/>
    <property type="match status" value="1"/>
</dbReference>
<dbReference type="RefSeq" id="XP_041159372.1">
    <property type="nucleotide sequence ID" value="XM_041303146.1"/>
</dbReference>
<dbReference type="PROSITE" id="PS51767">
    <property type="entry name" value="PEPTIDASE_A1"/>
    <property type="match status" value="1"/>
</dbReference>
<accession>A0A9P7DHE5</accession>
<evidence type="ECO:0000256" key="1">
    <source>
        <dbReference type="ARBA" id="ARBA00007447"/>
    </source>
</evidence>
<feature type="chain" id="PRO_5040300733" evidence="2">
    <location>
        <begin position="24"/>
        <end position="403"/>
    </location>
</feature>
<dbReference type="PRINTS" id="PR00792">
    <property type="entry name" value="PEPSIN"/>
</dbReference>
<keyword evidence="2" id="KW-0732">Signal</keyword>
<organism evidence="4 5">
    <name type="scientific">Suillus plorans</name>
    <dbReference type="NCBI Taxonomy" id="116603"/>
    <lineage>
        <taxon>Eukaryota</taxon>
        <taxon>Fungi</taxon>
        <taxon>Dikarya</taxon>
        <taxon>Basidiomycota</taxon>
        <taxon>Agaricomycotina</taxon>
        <taxon>Agaricomycetes</taxon>
        <taxon>Agaricomycetidae</taxon>
        <taxon>Boletales</taxon>
        <taxon>Suillineae</taxon>
        <taxon>Suillaceae</taxon>
        <taxon>Suillus</taxon>
    </lineage>
</organism>
<dbReference type="GO" id="GO:0006508">
    <property type="term" value="P:proteolysis"/>
    <property type="evidence" value="ECO:0007669"/>
    <property type="project" value="UniProtKB-KW"/>
</dbReference>
<sequence>MLPLTSLKTVLSFLLVVGSPVFSIPLNTHTTAVSLAAKFKAAGATNIVAGDRARAQALHHAAKTGKYHANASITNVVVIGYTIQVGIGNPMKHYGLLVDSASGNTWIGADQEYTITSTSTGTGDAVAVSYGSGNFSGQEYLDTITLSSLSISNQSIGVANEYQGFRGVDGVLGIGPMSLTKGTVSNADTVPTIMDNLFSQNSINSEILGVYFVPVSEEDPTGTLTFGGWNNSLMTSDITYTPITSASPACNYWGIDQSITYGDSTILSSAAGIVDTATVLILIATDAFDAYKNVTGATLDETTGLLKITSDQYSNLKPLIFTIGGTAFTLTPNAQIWPRSMNSVIGDTSGNSDDIYLIVADIGNDTFGFVNGYTFLERFYSIFDTTNKRVGFATTAYTESTSN</sequence>
<dbReference type="PANTHER" id="PTHR47966">
    <property type="entry name" value="BETA-SITE APP-CLEAVING ENZYME, ISOFORM A-RELATED"/>
    <property type="match status" value="1"/>
</dbReference>
<dbReference type="InterPro" id="IPR034164">
    <property type="entry name" value="Pepsin-like_dom"/>
</dbReference>
<name>A0A9P7DHE5_9AGAM</name>
<dbReference type="AlphaFoldDB" id="A0A9P7DHE5"/>
<feature type="domain" description="Peptidase A1" evidence="3">
    <location>
        <begin position="81"/>
        <end position="393"/>
    </location>
</feature>
<comment type="caution">
    <text evidence="4">The sequence shown here is derived from an EMBL/GenBank/DDBJ whole genome shotgun (WGS) entry which is preliminary data.</text>
</comment>